<accession>A0A395UZQ4</accession>
<dbReference type="Pfam" id="PF03787">
    <property type="entry name" value="RAMPs"/>
    <property type="match status" value="1"/>
</dbReference>
<comment type="caution">
    <text evidence="3">The sequence shown here is derived from an EMBL/GenBank/DDBJ whole genome shotgun (WGS) entry which is preliminary data.</text>
</comment>
<keyword evidence="1" id="KW-0051">Antiviral defense</keyword>
<evidence type="ECO:0000259" key="2">
    <source>
        <dbReference type="Pfam" id="PF03787"/>
    </source>
</evidence>
<dbReference type="Proteomes" id="UP000266066">
    <property type="component" value="Unassembled WGS sequence"/>
</dbReference>
<dbReference type="GO" id="GO:0051607">
    <property type="term" value="P:defense response to virus"/>
    <property type="evidence" value="ECO:0007669"/>
    <property type="project" value="UniProtKB-KW"/>
</dbReference>
<dbReference type="EMBL" id="QRUJ01000021">
    <property type="protein sequence ID" value="RGR52496.1"/>
    <property type="molecule type" value="Genomic_DNA"/>
</dbReference>
<protein>
    <submittedName>
        <fullName evidence="3">TIGR03986 family CRISPR-associated RAMP protein</fullName>
    </submittedName>
</protein>
<dbReference type="InterPro" id="IPR023825">
    <property type="entry name" value="CRISPR-assoc_RAMP_BGP1436"/>
</dbReference>
<sequence length="712" mass="82413">MENIKEGFINPYGFIPLGEKKSKKYTENDMVHSGVITYKIETKTPLFIPNTSNADAYDKDDVDKCLDFFSYKCISGKTDLEGKDNMYEPVIPGSEIRGMVRSVYEAITNSCMNVLNEEIRPVKRTGEIYKGGLIHRYSDGRYVLEEAEDCLYQVKHGTGRAIKFENTWQDKNWAEGEKVYFNKIDRKNKGKPVARILFEEETADHPEYGYLIKGVNGPKKHNAHIMIPTGKALVELKDEDIRGLLIVIENYQEQPNQNTFYKEYEEQYRLFLSGEDDAYFPVYYSQIIKVEKSVLYLSPAAITKEISNNSIGSITNGYSPCDKLKDRCPACDLFGMIGVNNEESKCSLVRFSDAYVTCPDNYKDYYDRPVLLPEMSTPKLGNTEFYLKKPEDAYFWTYDYKIKDNGVIELYTPSISGRKFYWNQPEMRYPQVREQSKRNVMVRPVRAKKEFIGKVYFDKISDAQLNKLIWILNSGNRSASESDIVFKLGAAKPLGFGSVLLTVTEVKERKLFIKNGKLHYINKPNYDYMNINSYADCGFDLKVRDCFLNLVSFEKMRGYTICYPMTDKQAQEYNKSGYVREGFRWFSLNHPIYSLERGKILYDRPLCFGMPQHREQNVIDKVLPTSVDILPFPIRGAGNNKIIGHVKSHSHDGRFLFLSVKGQKDLKLHVSIFSKKLKKQINLREQFPVGKEIMLEDQGKDDKGYQIYKFIK</sequence>
<reference evidence="3 4" key="1">
    <citation type="submission" date="2018-08" db="EMBL/GenBank/DDBJ databases">
        <title>A genome reference for cultivated species of the human gut microbiota.</title>
        <authorList>
            <person name="Zou Y."/>
            <person name="Xue W."/>
            <person name="Luo G."/>
        </authorList>
    </citation>
    <scope>NUCLEOTIDE SEQUENCE [LARGE SCALE GENOMIC DNA]</scope>
    <source>
        <strain evidence="3 4">AF25-15</strain>
    </source>
</reference>
<evidence type="ECO:0000313" key="3">
    <source>
        <dbReference type="EMBL" id="RGR52496.1"/>
    </source>
</evidence>
<evidence type="ECO:0000256" key="1">
    <source>
        <dbReference type="ARBA" id="ARBA00023118"/>
    </source>
</evidence>
<dbReference type="NCBIfam" id="TIGR03986">
    <property type="entry name" value="TIGR03986 family CRISPR-associated RAMP protein"/>
    <property type="match status" value="1"/>
</dbReference>
<gene>
    <name evidence="3" type="ORF">DWY38_14155</name>
</gene>
<name>A0A395UZQ4_9FIRM</name>
<feature type="domain" description="CRISPR type III-associated protein" evidence="2">
    <location>
        <begin position="39"/>
        <end position="206"/>
    </location>
</feature>
<dbReference type="AlphaFoldDB" id="A0A395UZQ4"/>
<organism evidence="3 4">
    <name type="scientific">Agathobacter rectalis</name>
    <dbReference type="NCBI Taxonomy" id="39491"/>
    <lineage>
        <taxon>Bacteria</taxon>
        <taxon>Bacillati</taxon>
        <taxon>Bacillota</taxon>
        <taxon>Clostridia</taxon>
        <taxon>Lachnospirales</taxon>
        <taxon>Lachnospiraceae</taxon>
        <taxon>Agathobacter</taxon>
    </lineage>
</organism>
<dbReference type="InterPro" id="IPR005537">
    <property type="entry name" value="RAMP_III_fam"/>
</dbReference>
<evidence type="ECO:0000313" key="4">
    <source>
        <dbReference type="Proteomes" id="UP000266066"/>
    </source>
</evidence>
<dbReference type="RefSeq" id="WP_118392552.1">
    <property type="nucleotide sequence ID" value="NZ_QRUJ01000021.1"/>
</dbReference>
<proteinExistence type="predicted"/>